<dbReference type="Gene3D" id="1.20.1280.50">
    <property type="match status" value="1"/>
</dbReference>
<sequence length="455" mass="52685">MEERSLSVESDDSGSETMSGWMLLPHVCLQHVFRFLSNVDRVSAALVCHHWHKVMRSASLWRTYCIHFNGPFPKFNYAVGYIRHLGAHLHRLDVSVCPPQRSIVARRISHSIIRLFSELIRVNPTLHSLTLVRLELDRHAWTSKQRNSLVGCLIDFLHRSSSKLTFVSLNSMHNNMTQGLPTLQALLNADRRSYPQCYISSLDLVNFFSPTVIVHRNPTVAHILGKLRGLTNLTLSYSCLSDELLIALQQRHTEQSQTSSRNGITLQTLTLHCYENEPHQQVVCGDLWASLASTCPDLRVKFRVNHVTNTDELIRMLQPGIPMAEYVTSAYCFVEDDWSAKPLLRDLLPQYRYTLQRLNLHLYNRHESLDEELLLLVKKCECLEQLRLSAFLDIQTVEELLHIRMTLRTSLNYIRVRIYTSDTNTRDREEQLEQILNSHPHLPHELKFFTSFCGH</sequence>
<organism evidence="2 3">
    <name type="scientific">Parambassis ranga</name>
    <name type="common">Indian glassy fish</name>
    <dbReference type="NCBI Taxonomy" id="210632"/>
    <lineage>
        <taxon>Eukaryota</taxon>
        <taxon>Metazoa</taxon>
        <taxon>Chordata</taxon>
        <taxon>Craniata</taxon>
        <taxon>Vertebrata</taxon>
        <taxon>Euteleostomi</taxon>
        <taxon>Actinopterygii</taxon>
        <taxon>Neopterygii</taxon>
        <taxon>Teleostei</taxon>
        <taxon>Neoteleostei</taxon>
        <taxon>Acanthomorphata</taxon>
        <taxon>Ovalentaria</taxon>
        <taxon>Ambassidae</taxon>
        <taxon>Parambassis</taxon>
    </lineage>
</organism>
<dbReference type="InterPro" id="IPR032675">
    <property type="entry name" value="LRR_dom_sf"/>
</dbReference>
<dbReference type="PANTHER" id="PTHR20872:SF1">
    <property type="entry name" value="F-BOX DOMAIN-CONTAINING PROTEIN"/>
    <property type="match status" value="1"/>
</dbReference>
<dbReference type="PROSITE" id="PS50181">
    <property type="entry name" value="FBOX"/>
    <property type="match status" value="1"/>
</dbReference>
<dbReference type="RefSeq" id="XP_028274934.1">
    <property type="nucleotide sequence ID" value="XM_028419133.1"/>
</dbReference>
<protein>
    <submittedName>
        <fullName evidence="3">F-box only protein 39-like</fullName>
    </submittedName>
</protein>
<evidence type="ECO:0000259" key="1">
    <source>
        <dbReference type="PROSITE" id="PS50181"/>
    </source>
</evidence>
<dbReference type="PANTHER" id="PTHR20872">
    <property type="match status" value="1"/>
</dbReference>
<dbReference type="GeneID" id="114444510"/>
<feature type="domain" description="F-box" evidence="1">
    <location>
        <begin position="18"/>
        <end position="64"/>
    </location>
</feature>
<dbReference type="Pfam" id="PF12937">
    <property type="entry name" value="F-box-like"/>
    <property type="match status" value="1"/>
</dbReference>
<keyword evidence="2" id="KW-1185">Reference proteome</keyword>
<dbReference type="SMART" id="SM00256">
    <property type="entry name" value="FBOX"/>
    <property type="match status" value="1"/>
</dbReference>
<proteinExistence type="predicted"/>
<reference evidence="3" key="1">
    <citation type="submission" date="2025-08" db="UniProtKB">
        <authorList>
            <consortium name="RefSeq"/>
        </authorList>
    </citation>
    <scope>IDENTIFICATION</scope>
</reference>
<dbReference type="AlphaFoldDB" id="A0A6P7JDR0"/>
<dbReference type="InParanoid" id="A0A6P7JDR0"/>
<name>A0A6P7JDR0_9TELE</name>
<dbReference type="Gene3D" id="3.80.10.10">
    <property type="entry name" value="Ribonuclease Inhibitor"/>
    <property type="match status" value="1"/>
</dbReference>
<dbReference type="InterPro" id="IPR001810">
    <property type="entry name" value="F-box_dom"/>
</dbReference>
<dbReference type="Proteomes" id="UP000515145">
    <property type="component" value="Chromosome 2"/>
</dbReference>
<dbReference type="SUPFAM" id="SSF81383">
    <property type="entry name" value="F-box domain"/>
    <property type="match status" value="1"/>
</dbReference>
<dbReference type="OrthoDB" id="61560at2759"/>
<gene>
    <name evidence="3" type="primary">LOC114444510</name>
</gene>
<evidence type="ECO:0000313" key="2">
    <source>
        <dbReference type="Proteomes" id="UP000515145"/>
    </source>
</evidence>
<accession>A0A6P7JDR0</accession>
<evidence type="ECO:0000313" key="3">
    <source>
        <dbReference type="RefSeq" id="XP_028274934.1"/>
    </source>
</evidence>
<dbReference type="InterPro" id="IPR036047">
    <property type="entry name" value="F-box-like_dom_sf"/>
</dbReference>